<accession>A0A6J1L779</accession>
<dbReference type="KEGG" id="dhe:111593272"/>
<dbReference type="Pfam" id="PF05335">
    <property type="entry name" value="DUF745"/>
    <property type="match status" value="1"/>
</dbReference>
<evidence type="ECO:0000256" key="1">
    <source>
        <dbReference type="SAM" id="Coils"/>
    </source>
</evidence>
<protein>
    <submittedName>
        <fullName evidence="4">Uncharacterized protein LOC111593272</fullName>
    </submittedName>
</protein>
<feature type="signal peptide" evidence="2">
    <location>
        <begin position="1"/>
        <end position="24"/>
    </location>
</feature>
<dbReference type="OMA" id="FQIMWFI"/>
<dbReference type="Proteomes" id="UP000504633">
    <property type="component" value="Unplaced"/>
</dbReference>
<feature type="coiled-coil region" evidence="1">
    <location>
        <begin position="131"/>
        <end position="186"/>
    </location>
</feature>
<dbReference type="RefSeq" id="XP_023161711.2">
    <property type="nucleotide sequence ID" value="XM_023305943.2"/>
</dbReference>
<dbReference type="OrthoDB" id="7868124at2759"/>
<evidence type="ECO:0000256" key="2">
    <source>
        <dbReference type="SAM" id="SignalP"/>
    </source>
</evidence>
<evidence type="ECO:0000313" key="3">
    <source>
        <dbReference type="Proteomes" id="UP000504633"/>
    </source>
</evidence>
<sequence length="268" mass="30023">MRLYFQIMWFIILWCVTQIEFAWGYSSRRDLYRAAHQGRARRLLNHNSKVVVDRGRFQDVGEGDQSSCDNDRARAPQVPKGRRINSKSYGMGIAMKAAIEAKQANDHMAVAVKEASDRIKIEYSEKASAAARAAEAVLAGKRQALKQLEMEVREAEVIVQEESMELNSAEANIELALKAHRQSQEEMKLLIAGLKLAKENFDSAKQVSAACQHSMADKTSLLQAAQKRVAILLRQLSEARNDYAKTKKAAHSALCAANEARQRVDHVQ</sequence>
<keyword evidence="3" id="KW-1185">Reference proteome</keyword>
<evidence type="ECO:0000313" key="4">
    <source>
        <dbReference type="RefSeq" id="XP_023161711.2"/>
    </source>
</evidence>
<keyword evidence="1" id="KW-0175">Coiled coil</keyword>
<keyword evidence="2" id="KW-0732">Signal</keyword>
<feature type="coiled-coil region" evidence="1">
    <location>
        <begin position="222"/>
        <end position="249"/>
    </location>
</feature>
<dbReference type="AlphaFoldDB" id="A0A6J1L779"/>
<gene>
    <name evidence="4" type="primary">LOC111593272</name>
</gene>
<organism evidence="3 4">
    <name type="scientific">Drosophila hydei</name>
    <name type="common">Fruit fly</name>
    <dbReference type="NCBI Taxonomy" id="7224"/>
    <lineage>
        <taxon>Eukaryota</taxon>
        <taxon>Metazoa</taxon>
        <taxon>Ecdysozoa</taxon>
        <taxon>Arthropoda</taxon>
        <taxon>Hexapoda</taxon>
        <taxon>Insecta</taxon>
        <taxon>Pterygota</taxon>
        <taxon>Neoptera</taxon>
        <taxon>Endopterygota</taxon>
        <taxon>Diptera</taxon>
        <taxon>Brachycera</taxon>
        <taxon>Muscomorpha</taxon>
        <taxon>Ephydroidea</taxon>
        <taxon>Drosophilidae</taxon>
        <taxon>Drosophila</taxon>
    </lineage>
</organism>
<dbReference type="PANTHER" id="PTHR37161">
    <property type="entry name" value="HDC10475"/>
    <property type="match status" value="1"/>
</dbReference>
<dbReference type="GeneID" id="111593272"/>
<dbReference type="InterPro" id="IPR007999">
    <property type="entry name" value="DUF745"/>
</dbReference>
<reference evidence="4" key="1">
    <citation type="submission" date="2025-08" db="UniProtKB">
        <authorList>
            <consortium name="RefSeq"/>
        </authorList>
    </citation>
    <scope>IDENTIFICATION</scope>
    <source>
        <strain evidence="4">15085-1641.00</strain>
        <tissue evidence="4">Whole body</tissue>
    </source>
</reference>
<feature type="chain" id="PRO_5026725441" evidence="2">
    <location>
        <begin position="25"/>
        <end position="268"/>
    </location>
</feature>
<proteinExistence type="predicted"/>
<name>A0A6J1L779_DROHY</name>
<dbReference type="PANTHER" id="PTHR37161:SF2">
    <property type="entry name" value="AT11648P-RELATED"/>
    <property type="match status" value="1"/>
</dbReference>